<dbReference type="EMBL" id="KQ427456">
    <property type="protein sequence ID" value="KOF67060.1"/>
    <property type="molecule type" value="Genomic_DNA"/>
</dbReference>
<proteinExistence type="predicted"/>
<name>A0A0L8FRL6_OCTBM</name>
<feature type="non-terminal residue" evidence="1">
    <location>
        <position position="1"/>
    </location>
</feature>
<dbReference type="AlphaFoldDB" id="A0A0L8FRL6"/>
<evidence type="ECO:0000313" key="1">
    <source>
        <dbReference type="EMBL" id="KOF67060.1"/>
    </source>
</evidence>
<accession>A0A0L8FRL6</accession>
<reference evidence="1" key="1">
    <citation type="submission" date="2015-07" db="EMBL/GenBank/DDBJ databases">
        <title>MeaNS - Measles Nucleotide Surveillance Program.</title>
        <authorList>
            <person name="Tran T."/>
            <person name="Druce J."/>
        </authorList>
    </citation>
    <scope>NUCLEOTIDE SEQUENCE</scope>
    <source>
        <strain evidence="1">UCB-OBI-ISO-001</strain>
        <tissue evidence="1">Gonad</tissue>
    </source>
</reference>
<organism evidence="1">
    <name type="scientific">Octopus bimaculoides</name>
    <name type="common">California two-spotted octopus</name>
    <dbReference type="NCBI Taxonomy" id="37653"/>
    <lineage>
        <taxon>Eukaryota</taxon>
        <taxon>Metazoa</taxon>
        <taxon>Spiralia</taxon>
        <taxon>Lophotrochozoa</taxon>
        <taxon>Mollusca</taxon>
        <taxon>Cephalopoda</taxon>
        <taxon>Coleoidea</taxon>
        <taxon>Octopodiformes</taxon>
        <taxon>Octopoda</taxon>
        <taxon>Incirrata</taxon>
        <taxon>Octopodidae</taxon>
        <taxon>Octopus</taxon>
    </lineage>
</organism>
<gene>
    <name evidence="1" type="ORF">OCBIM_22010598mg</name>
</gene>
<protein>
    <submittedName>
        <fullName evidence="1">Uncharacterized protein</fullName>
    </submittedName>
</protein>
<sequence length="96" mass="11282">IRVHIYCYTVYHKPYGFISIYTHIYMYVHEYIHTCVHTYIHTYIKYTVCLQLVGGRAVYHNAVIVTVTLKFMGTHVCDIIVKEHSGTHDTCQRQAT</sequence>